<name>A0A543IZJ7_9ACTN</name>
<dbReference type="Proteomes" id="UP000319213">
    <property type="component" value="Unassembled WGS sequence"/>
</dbReference>
<evidence type="ECO:0000313" key="3">
    <source>
        <dbReference type="EMBL" id="TQM76000.1"/>
    </source>
</evidence>
<keyword evidence="2" id="KW-0812">Transmembrane</keyword>
<keyword evidence="2" id="KW-0472">Membrane</keyword>
<keyword evidence="2" id="KW-1133">Transmembrane helix</keyword>
<keyword evidence="4" id="KW-1185">Reference proteome</keyword>
<feature type="transmembrane region" description="Helical" evidence="2">
    <location>
        <begin position="131"/>
        <end position="152"/>
    </location>
</feature>
<protein>
    <submittedName>
        <fullName evidence="3">Uncharacterized protein</fullName>
    </submittedName>
</protein>
<proteinExistence type="predicted"/>
<dbReference type="EMBL" id="VFPQ01000001">
    <property type="protein sequence ID" value="TQM76000.1"/>
    <property type="molecule type" value="Genomic_DNA"/>
</dbReference>
<accession>A0A543IZJ7</accession>
<feature type="transmembrane region" description="Helical" evidence="2">
    <location>
        <begin position="81"/>
        <end position="97"/>
    </location>
</feature>
<dbReference type="AlphaFoldDB" id="A0A543IZJ7"/>
<comment type="caution">
    <text evidence="3">The sequence shown here is derived from an EMBL/GenBank/DDBJ whole genome shotgun (WGS) entry which is preliminary data.</text>
</comment>
<evidence type="ECO:0000256" key="1">
    <source>
        <dbReference type="SAM" id="MobiDB-lite"/>
    </source>
</evidence>
<feature type="compositionally biased region" description="Basic residues" evidence="1">
    <location>
        <begin position="214"/>
        <end position="223"/>
    </location>
</feature>
<gene>
    <name evidence="3" type="ORF">FHX40_2724</name>
</gene>
<evidence type="ECO:0000313" key="4">
    <source>
        <dbReference type="Proteomes" id="UP000319213"/>
    </source>
</evidence>
<sequence length="223" mass="22890">MRHVRDVLVTAIILALLGAGAGLIWSAVAPPTRYVVGADGPRLADPSTQTLIAADGLFAVITAGAGLVCGILAFAFARRPAVLLGLAAGGVAAGLIAERVGGSAGTTVLRAAEAGGFQEGSRLAVTAQGVLLAWPLFAVAAFGLLEAIAAYLGSEYRRAVRGHRIADLSDGMVVPEPRRLSRRARPAWRSVGRHARTRGRGGAPPCPPRDGRSPGRRRAGPAE</sequence>
<reference evidence="3 4" key="1">
    <citation type="submission" date="2019-06" db="EMBL/GenBank/DDBJ databases">
        <title>Sequencing the genomes of 1000 actinobacteria strains.</title>
        <authorList>
            <person name="Klenk H.-P."/>
        </authorList>
    </citation>
    <scope>NUCLEOTIDE SEQUENCE [LARGE SCALE GENOMIC DNA]</scope>
    <source>
        <strain evidence="3 4">DSM 43186</strain>
    </source>
</reference>
<feature type="transmembrane region" description="Helical" evidence="2">
    <location>
        <begin position="50"/>
        <end position="74"/>
    </location>
</feature>
<feature type="region of interest" description="Disordered" evidence="1">
    <location>
        <begin position="183"/>
        <end position="223"/>
    </location>
</feature>
<feature type="compositionally biased region" description="Basic residues" evidence="1">
    <location>
        <begin position="183"/>
        <end position="199"/>
    </location>
</feature>
<organism evidence="3 4">
    <name type="scientific">Thermopolyspora flexuosa</name>
    <dbReference type="NCBI Taxonomy" id="103836"/>
    <lineage>
        <taxon>Bacteria</taxon>
        <taxon>Bacillati</taxon>
        <taxon>Actinomycetota</taxon>
        <taxon>Actinomycetes</taxon>
        <taxon>Streptosporangiales</taxon>
        <taxon>Streptosporangiaceae</taxon>
        <taxon>Thermopolyspora</taxon>
    </lineage>
</organism>
<evidence type="ECO:0000256" key="2">
    <source>
        <dbReference type="SAM" id="Phobius"/>
    </source>
</evidence>